<gene>
    <name evidence="2" type="ORF">GCM10017581_080640</name>
</gene>
<reference evidence="2" key="2">
    <citation type="submission" date="2023-01" db="EMBL/GenBank/DDBJ databases">
        <authorList>
            <person name="Sun Q."/>
            <person name="Evtushenko L."/>
        </authorList>
    </citation>
    <scope>NUCLEOTIDE SEQUENCE</scope>
    <source>
        <strain evidence="2">VKM Ac-1321</strain>
    </source>
</reference>
<protein>
    <recommendedName>
        <fullName evidence="1">Abortive infection protein-like C-terminal domain-containing protein</fullName>
    </recommendedName>
</protein>
<feature type="domain" description="Abortive infection protein-like C-terminal" evidence="1">
    <location>
        <begin position="187"/>
        <end position="264"/>
    </location>
</feature>
<reference evidence="2" key="1">
    <citation type="journal article" date="2014" name="Int. J. Syst. Evol. Microbiol.">
        <title>Complete genome sequence of Corynebacterium casei LMG S-19264T (=DSM 44701T), isolated from a smear-ripened cheese.</title>
        <authorList>
            <consortium name="US DOE Joint Genome Institute (JGI-PGF)"/>
            <person name="Walter F."/>
            <person name="Albersmeier A."/>
            <person name="Kalinowski J."/>
            <person name="Ruckert C."/>
        </authorList>
    </citation>
    <scope>NUCLEOTIDE SEQUENCE</scope>
    <source>
        <strain evidence="2">VKM Ac-1321</strain>
    </source>
</reference>
<keyword evidence="3" id="KW-1185">Reference proteome</keyword>
<proteinExistence type="predicted"/>
<name>A0A9W6KSG2_9ACTN</name>
<organism evidence="2 3">
    <name type="scientific">Dactylosporangium matsuzakiense</name>
    <dbReference type="NCBI Taxonomy" id="53360"/>
    <lineage>
        <taxon>Bacteria</taxon>
        <taxon>Bacillati</taxon>
        <taxon>Actinomycetota</taxon>
        <taxon>Actinomycetes</taxon>
        <taxon>Micromonosporales</taxon>
        <taxon>Micromonosporaceae</taxon>
        <taxon>Dactylosporangium</taxon>
    </lineage>
</organism>
<dbReference type="Pfam" id="PF14355">
    <property type="entry name" value="Abi_C"/>
    <property type="match status" value="1"/>
</dbReference>
<dbReference type="EMBL" id="BSFP01000071">
    <property type="protein sequence ID" value="GLL06315.1"/>
    <property type="molecule type" value="Genomic_DNA"/>
</dbReference>
<dbReference type="Proteomes" id="UP001143480">
    <property type="component" value="Unassembled WGS sequence"/>
</dbReference>
<evidence type="ECO:0000313" key="3">
    <source>
        <dbReference type="Proteomes" id="UP001143480"/>
    </source>
</evidence>
<sequence>MADDEERWSEFEPPDPEDLLEQVDRMAALLVQTGRAYGDDSWQRFERDYQRGVKNLDADLRRLGLRSPFVVWPSLASWHGTAKQHGSYAKRDAYVNDRLSQVRQQLQKRIADRTAGDPEAQLHQLSETADRAVREPGAVRQQLVRLERALGSDPGQAIGAAKNLVESTAKVVLDARGQEVPRSASLPALTSAALQALDVHPANEERRPVRDIISKAAAIANHVGELRNEAGDGHGPLAPPAGLELRHGRLAARVAIAWCAFVLETLEEQDSAEA</sequence>
<dbReference type="AlphaFoldDB" id="A0A9W6KSG2"/>
<dbReference type="InterPro" id="IPR026001">
    <property type="entry name" value="Abi-like_C"/>
</dbReference>
<evidence type="ECO:0000259" key="1">
    <source>
        <dbReference type="Pfam" id="PF14355"/>
    </source>
</evidence>
<comment type="caution">
    <text evidence="2">The sequence shown here is derived from an EMBL/GenBank/DDBJ whole genome shotgun (WGS) entry which is preliminary data.</text>
</comment>
<evidence type="ECO:0000313" key="2">
    <source>
        <dbReference type="EMBL" id="GLL06315.1"/>
    </source>
</evidence>
<accession>A0A9W6KSG2</accession>